<reference evidence="3" key="2">
    <citation type="submission" date="2013-10" db="EMBL/GenBank/DDBJ databases">
        <authorList>
            <person name="Aslett M."/>
        </authorList>
    </citation>
    <scope>NUCLEOTIDE SEQUENCE [LARGE SCALE GENOMIC DNA]</scope>
    <source>
        <strain evidence="3">Houghton</strain>
    </source>
</reference>
<feature type="compositionally biased region" description="Basic residues" evidence="1">
    <location>
        <begin position="450"/>
        <end position="464"/>
    </location>
</feature>
<gene>
    <name evidence="3" type="ORF">EBH_0006720</name>
</gene>
<feature type="domain" description="Single-stranded DNA binding protein Ssb-like OB fold" evidence="2">
    <location>
        <begin position="325"/>
        <end position="414"/>
    </location>
</feature>
<dbReference type="InterPro" id="IPR012340">
    <property type="entry name" value="NA-bd_OB-fold"/>
</dbReference>
<dbReference type="Pfam" id="PF21473">
    <property type="entry name" value="OB_Ssb-like"/>
    <property type="match status" value="1"/>
</dbReference>
<name>U6LVE8_9EIME</name>
<protein>
    <recommendedName>
        <fullName evidence="2">Single-stranded DNA binding protein Ssb-like OB fold domain-containing protein</fullName>
    </recommendedName>
</protein>
<sequence>MAECFTVASADAGSPSFTLNSGPYTNVRVYVHLAKGLPADAWEQVHTNPLFAEWVSNLCHEGRLMVESITIQQLKPEIRIYVKATTVNGTIVSGPVVLRPMQSAILIVLRNSVTNLELCVFCKRPDLTTGLSESLALVEGTFDQQGKLEGPCGALLEKHLNLSLNRDDCVDLLTAAHGRITGDSGVTCCPSAAAADGPPAIRSRLLLYRSIVAPEVLQKLERDVGRTKRHGFPPATVGSAQEGEELLGLSVVYMGDTWRATLDPRAVFALFLLVEFRYHQLKLPKPPRDAAPDAKALARRGEAAAGTALSAPPKKAAQFRKISSLTPLCTGVNLRVKVVEPIRPAPDVILPRGRAVKRATMVVGDDEGMITLNLEGGQLELPDVVNTPLLIRNAKVEMESGHMRLAVDRWGKISDARDDDFKDFNFSVCTARDMSEQEYELVHMPGADQKRRRAQQRRGRPRAKPKGEGTGGIPRGERKERNDSRLRQEIVE</sequence>
<feature type="region of interest" description="Disordered" evidence="1">
    <location>
        <begin position="441"/>
        <end position="492"/>
    </location>
</feature>
<feature type="compositionally biased region" description="Basic and acidic residues" evidence="1">
    <location>
        <begin position="475"/>
        <end position="492"/>
    </location>
</feature>
<dbReference type="Gene3D" id="2.40.50.140">
    <property type="entry name" value="Nucleic acid-binding proteins"/>
    <property type="match status" value="1"/>
</dbReference>
<evidence type="ECO:0000259" key="2">
    <source>
        <dbReference type="Pfam" id="PF21473"/>
    </source>
</evidence>
<evidence type="ECO:0000256" key="1">
    <source>
        <dbReference type="SAM" id="MobiDB-lite"/>
    </source>
</evidence>
<proteinExistence type="predicted"/>
<dbReference type="PANTHER" id="PTHR31472">
    <property type="entry name" value="OS05G0244600 PROTEIN"/>
    <property type="match status" value="1"/>
</dbReference>
<evidence type="ECO:0000313" key="4">
    <source>
        <dbReference type="Proteomes" id="UP000030750"/>
    </source>
</evidence>
<dbReference type="EMBL" id="HG713284">
    <property type="protein sequence ID" value="CDJ53243.1"/>
    <property type="molecule type" value="Genomic_DNA"/>
</dbReference>
<organism evidence="3 4">
    <name type="scientific">Eimeria brunetti</name>
    <dbReference type="NCBI Taxonomy" id="51314"/>
    <lineage>
        <taxon>Eukaryota</taxon>
        <taxon>Sar</taxon>
        <taxon>Alveolata</taxon>
        <taxon>Apicomplexa</taxon>
        <taxon>Conoidasida</taxon>
        <taxon>Coccidia</taxon>
        <taxon>Eucoccidiorida</taxon>
        <taxon>Eimeriorina</taxon>
        <taxon>Eimeriidae</taxon>
        <taxon>Eimeria</taxon>
    </lineage>
</organism>
<dbReference type="VEuPathDB" id="ToxoDB:EBH_0006720"/>
<accession>U6LVE8</accession>
<keyword evidence="4" id="KW-1185">Reference proteome</keyword>
<dbReference type="SUPFAM" id="SSF50249">
    <property type="entry name" value="Nucleic acid-binding proteins"/>
    <property type="match status" value="1"/>
</dbReference>
<dbReference type="InterPro" id="IPR048970">
    <property type="entry name" value="OB_Ssb-like"/>
</dbReference>
<dbReference type="PANTHER" id="PTHR31472:SF5">
    <property type="entry name" value="OS05G0244600 PROTEIN"/>
    <property type="match status" value="1"/>
</dbReference>
<reference evidence="3" key="1">
    <citation type="submission" date="2013-10" db="EMBL/GenBank/DDBJ databases">
        <title>Genomic analysis of the causative agents of coccidiosis in chickens.</title>
        <authorList>
            <person name="Reid A.J."/>
            <person name="Blake D."/>
            <person name="Billington K."/>
            <person name="Browne H."/>
            <person name="Dunn M."/>
            <person name="Hung S."/>
            <person name="Kawahara F."/>
            <person name="Miranda-Saavedra D."/>
            <person name="Mourier T."/>
            <person name="Nagra H."/>
            <person name="Otto T.D."/>
            <person name="Rawlings N."/>
            <person name="Sanchez A."/>
            <person name="Sanders M."/>
            <person name="Subramaniam C."/>
            <person name="Tay Y."/>
            <person name="Dear P."/>
            <person name="Doerig C."/>
            <person name="Gruber A."/>
            <person name="Parkinson J."/>
            <person name="Shirley M."/>
            <person name="Wan K.L."/>
            <person name="Berriman M."/>
            <person name="Tomley F."/>
            <person name="Pain A."/>
        </authorList>
    </citation>
    <scope>NUCLEOTIDE SEQUENCE [LARGE SCALE GENOMIC DNA]</scope>
    <source>
        <strain evidence="3">Houghton</strain>
    </source>
</reference>
<dbReference type="Proteomes" id="UP000030750">
    <property type="component" value="Unassembled WGS sequence"/>
</dbReference>
<dbReference type="OrthoDB" id="2274046at2759"/>
<dbReference type="AlphaFoldDB" id="U6LVE8"/>
<evidence type="ECO:0000313" key="3">
    <source>
        <dbReference type="EMBL" id="CDJ53243.1"/>
    </source>
</evidence>